<evidence type="ECO:0000313" key="2">
    <source>
        <dbReference type="Proteomes" id="UP000175744"/>
    </source>
</evidence>
<dbReference type="STRING" id="1121290.CLAOCE_09380"/>
<name>A0A1E8EZM9_9CLOT</name>
<evidence type="ECO:0000313" key="1">
    <source>
        <dbReference type="EMBL" id="OFI06596.1"/>
    </source>
</evidence>
<accession>A0A1E8EZM9</accession>
<keyword evidence="2" id="KW-1185">Reference proteome</keyword>
<dbReference type="AlphaFoldDB" id="A0A1E8EZM9"/>
<dbReference type="InterPro" id="IPR009097">
    <property type="entry name" value="Cyclic_Pdiesterase"/>
</dbReference>
<reference evidence="1 2" key="1">
    <citation type="submission" date="2016-06" db="EMBL/GenBank/DDBJ databases">
        <title>Genome sequence of Clostridium acetireducens DSM 10703.</title>
        <authorList>
            <person name="Poehlein A."/>
            <person name="Fluechter S."/>
            <person name="Duerre P."/>
            <person name="Daniel R."/>
        </authorList>
    </citation>
    <scope>NUCLEOTIDE SEQUENCE [LARGE SCALE GENOMIC DNA]</scope>
    <source>
        <strain evidence="1 2">DSM 10703</strain>
    </source>
</reference>
<comment type="caution">
    <text evidence="1">The sequence shown here is derived from an EMBL/GenBank/DDBJ whole genome shotgun (WGS) entry which is preliminary data.</text>
</comment>
<protein>
    <recommendedName>
        <fullName evidence="3">2',5' RNA ligase family</fullName>
    </recommendedName>
</protein>
<sequence>MKYYLVALFDKNSYAYIKNVQRDLCKKYKFYKNPLGFHVTLSVIEDPDIDKLSLIINDIIKPYKKFKVGINLNCCLNNNQKYIGLPVKNKGYIATITRNINEDLLLKGFNFKNSNIDNLFIPLCYSGYNNSKGYNLKYSDEENLFMVKVDRIELWKSINSRKEIMVKRFTLRDF</sequence>
<dbReference type="Gene3D" id="3.90.1140.10">
    <property type="entry name" value="Cyclic phosphodiesterase"/>
    <property type="match status" value="1"/>
</dbReference>
<dbReference type="SUPFAM" id="SSF55144">
    <property type="entry name" value="LigT-like"/>
    <property type="match status" value="1"/>
</dbReference>
<dbReference type="Proteomes" id="UP000175744">
    <property type="component" value="Unassembled WGS sequence"/>
</dbReference>
<evidence type="ECO:0008006" key="3">
    <source>
        <dbReference type="Google" id="ProtNLM"/>
    </source>
</evidence>
<gene>
    <name evidence="1" type="ORF">CLOACE_09380</name>
</gene>
<proteinExistence type="predicted"/>
<dbReference type="PATRIC" id="fig|1121290.3.peg.942"/>
<dbReference type="EMBL" id="LZFO01000010">
    <property type="protein sequence ID" value="OFI06596.1"/>
    <property type="molecule type" value="Genomic_DNA"/>
</dbReference>
<organism evidence="1 2">
    <name type="scientific">Clostridium acetireducens DSM 10703</name>
    <dbReference type="NCBI Taxonomy" id="1121290"/>
    <lineage>
        <taxon>Bacteria</taxon>
        <taxon>Bacillati</taxon>
        <taxon>Bacillota</taxon>
        <taxon>Clostridia</taxon>
        <taxon>Eubacteriales</taxon>
        <taxon>Clostridiaceae</taxon>
        <taxon>Clostridium</taxon>
    </lineage>
</organism>
<dbReference type="OrthoDB" id="2112057at2"/>
<dbReference type="RefSeq" id="WP_070109881.1">
    <property type="nucleotide sequence ID" value="NZ_LZFO01000010.1"/>
</dbReference>